<comment type="similarity">
    <text evidence="1">Belongs to the UPF0246 family.</text>
</comment>
<evidence type="ECO:0000313" key="3">
    <source>
        <dbReference type="Proteomes" id="UP000184447"/>
    </source>
</evidence>
<name>A0A1M5XQQ4_9CLOT</name>
<dbReference type="GO" id="GO:0033194">
    <property type="term" value="P:response to hydroperoxide"/>
    <property type="evidence" value="ECO:0007669"/>
    <property type="project" value="TreeGrafter"/>
</dbReference>
<dbReference type="PANTHER" id="PTHR30283">
    <property type="entry name" value="PEROXIDE STRESS RESPONSE PROTEIN YAAA"/>
    <property type="match status" value="1"/>
</dbReference>
<protein>
    <recommendedName>
        <fullName evidence="1">UPF0246 protein SAMN02745207_03852</fullName>
    </recommendedName>
</protein>
<dbReference type="Proteomes" id="UP000184447">
    <property type="component" value="Unassembled WGS sequence"/>
</dbReference>
<proteinExistence type="inferred from homology"/>
<dbReference type="STRING" id="1121316.SAMN02745207_03852"/>
<keyword evidence="3" id="KW-1185">Reference proteome</keyword>
<evidence type="ECO:0000256" key="1">
    <source>
        <dbReference type="HAMAP-Rule" id="MF_00652"/>
    </source>
</evidence>
<evidence type="ECO:0000313" key="2">
    <source>
        <dbReference type="EMBL" id="SHI02086.1"/>
    </source>
</evidence>
<dbReference type="HAMAP" id="MF_00652">
    <property type="entry name" value="UPF0246"/>
    <property type="match status" value="1"/>
</dbReference>
<dbReference type="EMBL" id="FQXM01000034">
    <property type="protein sequence ID" value="SHI02086.1"/>
    <property type="molecule type" value="Genomic_DNA"/>
</dbReference>
<dbReference type="PANTHER" id="PTHR30283:SF4">
    <property type="entry name" value="PEROXIDE STRESS RESISTANCE PROTEIN YAAA"/>
    <property type="match status" value="1"/>
</dbReference>
<dbReference type="AlphaFoldDB" id="A0A1M5XQQ4"/>
<sequence length="239" mass="27937">MKIIISPSKTQDFSGNISKKIQTPFFIKEANEITDNIKRLSKEELGLMMKIKGKLLEKTYEDYENYDTTNTINHAISSYSGIVFKEINVKAFNEKDLDYANDHLIILSALYGILSPFDGIKPYRLDMKIKIGNISLYEFWKNKIENYFSKEDLIINLASNEFSKLIKLPMVTIDFKEEVDGKYKTIGTYAKQARGMMVNYLIKNNIEQFNKIKEFSMDRYVYNKELSSDKEIIFSRKKL</sequence>
<dbReference type="GO" id="GO:0005829">
    <property type="term" value="C:cytosol"/>
    <property type="evidence" value="ECO:0007669"/>
    <property type="project" value="TreeGrafter"/>
</dbReference>
<dbReference type="InterPro" id="IPR005583">
    <property type="entry name" value="YaaA"/>
</dbReference>
<accession>A0A1M5XQQ4</accession>
<organism evidence="2 3">
    <name type="scientific">Clostridium grantii DSM 8605</name>
    <dbReference type="NCBI Taxonomy" id="1121316"/>
    <lineage>
        <taxon>Bacteria</taxon>
        <taxon>Bacillati</taxon>
        <taxon>Bacillota</taxon>
        <taxon>Clostridia</taxon>
        <taxon>Eubacteriales</taxon>
        <taxon>Clostridiaceae</taxon>
        <taxon>Clostridium</taxon>
    </lineage>
</organism>
<dbReference type="Pfam" id="PF03883">
    <property type="entry name" value="H2O2_YaaD"/>
    <property type="match status" value="1"/>
</dbReference>
<dbReference type="OrthoDB" id="9777133at2"/>
<dbReference type="RefSeq" id="WP_073340679.1">
    <property type="nucleotide sequence ID" value="NZ_FQXM01000034.1"/>
</dbReference>
<gene>
    <name evidence="2" type="ORF">SAMN02745207_03852</name>
</gene>
<reference evidence="2 3" key="1">
    <citation type="submission" date="2016-11" db="EMBL/GenBank/DDBJ databases">
        <authorList>
            <person name="Jaros S."/>
            <person name="Januszkiewicz K."/>
            <person name="Wedrychowicz H."/>
        </authorList>
    </citation>
    <scope>NUCLEOTIDE SEQUENCE [LARGE SCALE GENOMIC DNA]</scope>
    <source>
        <strain evidence="2 3">DSM 8605</strain>
    </source>
</reference>